<dbReference type="PANTHER" id="PTHR10555">
    <property type="entry name" value="SORTING NEXIN"/>
    <property type="match status" value="1"/>
</dbReference>
<gene>
    <name evidence="3" type="ORF">PCOR1329_LOCUS28092</name>
</gene>
<feature type="non-terminal residue" evidence="3">
    <location>
        <position position="1"/>
    </location>
</feature>
<accession>A0ABN9SCL3</accession>
<feature type="domain" description="PX" evidence="2">
    <location>
        <begin position="1"/>
        <end position="115"/>
    </location>
</feature>
<evidence type="ECO:0000313" key="4">
    <source>
        <dbReference type="Proteomes" id="UP001189429"/>
    </source>
</evidence>
<reference evidence="3" key="1">
    <citation type="submission" date="2023-10" db="EMBL/GenBank/DDBJ databases">
        <authorList>
            <person name="Chen Y."/>
            <person name="Shah S."/>
            <person name="Dougan E. K."/>
            <person name="Thang M."/>
            <person name="Chan C."/>
        </authorList>
    </citation>
    <scope>NUCLEOTIDE SEQUENCE [LARGE SCALE GENOMIC DNA]</scope>
</reference>
<name>A0ABN9SCL3_9DINO</name>
<protein>
    <recommendedName>
        <fullName evidence="2">PX domain-containing protein</fullName>
    </recommendedName>
</protein>
<feature type="region of interest" description="Disordered" evidence="1">
    <location>
        <begin position="438"/>
        <end position="473"/>
    </location>
</feature>
<dbReference type="SMART" id="SM00312">
    <property type="entry name" value="PX"/>
    <property type="match status" value="1"/>
</dbReference>
<dbReference type="CDD" id="cd06093">
    <property type="entry name" value="PX_domain"/>
    <property type="match status" value="1"/>
</dbReference>
<dbReference type="EMBL" id="CAUYUJ010010302">
    <property type="protein sequence ID" value="CAK0829002.1"/>
    <property type="molecule type" value="Genomic_DNA"/>
</dbReference>
<feature type="compositionally biased region" description="Acidic residues" evidence="1">
    <location>
        <begin position="789"/>
        <end position="798"/>
    </location>
</feature>
<dbReference type="PROSITE" id="PS50195">
    <property type="entry name" value="PX"/>
    <property type="match status" value="1"/>
</dbReference>
<keyword evidence="4" id="KW-1185">Reference proteome</keyword>
<dbReference type="Gene3D" id="3.30.1520.10">
    <property type="entry name" value="Phox-like domain"/>
    <property type="match status" value="1"/>
</dbReference>
<dbReference type="InterPro" id="IPR001683">
    <property type="entry name" value="PX_dom"/>
</dbReference>
<dbReference type="Proteomes" id="UP001189429">
    <property type="component" value="Unassembled WGS sequence"/>
</dbReference>
<proteinExistence type="predicted"/>
<dbReference type="Pfam" id="PF00787">
    <property type="entry name" value="PX"/>
    <property type="match status" value="1"/>
</dbReference>
<comment type="caution">
    <text evidence="3">The sequence shown here is derived from an EMBL/GenBank/DDBJ whole genome shotgun (WGS) entry which is preliminary data.</text>
</comment>
<evidence type="ECO:0000313" key="3">
    <source>
        <dbReference type="EMBL" id="CAK0829002.1"/>
    </source>
</evidence>
<evidence type="ECO:0000259" key="2">
    <source>
        <dbReference type="PROSITE" id="PS50195"/>
    </source>
</evidence>
<feature type="compositionally biased region" description="Low complexity" evidence="1">
    <location>
        <begin position="438"/>
        <end position="450"/>
    </location>
</feature>
<dbReference type="PANTHER" id="PTHR10555:SF170">
    <property type="entry name" value="FI18122P1"/>
    <property type="match status" value="1"/>
</dbReference>
<organism evidence="3 4">
    <name type="scientific">Prorocentrum cordatum</name>
    <dbReference type="NCBI Taxonomy" id="2364126"/>
    <lineage>
        <taxon>Eukaryota</taxon>
        <taxon>Sar</taxon>
        <taxon>Alveolata</taxon>
        <taxon>Dinophyceae</taxon>
        <taxon>Prorocentrales</taxon>
        <taxon>Prorocentraceae</taxon>
        <taxon>Prorocentrum</taxon>
    </lineage>
</organism>
<sequence>RGARRTRSPSACRARRWPGSGWTATACTTSRRPRAYTCQRRYTNFSWLHTELRSRNLGCALPELPPKRAVRKLEESFVEERRRRLEDYLRALLRLPAVIQDDSLWTFLDADIATAVVPRFLCRPQAPSAAGELLRQLERVASVSSSTFRFCSPAVLDELVVFVRAEAAEGASPAAGLANPAQHRELQARLNNRLRLCSVLQILMRHERARQGLVDAGAFSALLALLQRADEDARAQSVQPAQPAHLAQVADARRAATTVLADCLRGFLDGTRGEAMLRFCQQDGGFSALQPLAAAEAPVLHPVCAALLWHGFQHPGVVQAFSCNAACGLKLLGRLLRSPDLCARLLAGLCLGCVLRCDGALDEESSKFCLQALPEIIGGLDEAVGKVLKDPIYLPAAKDFTASPAACFGGRLRRSVVWAACGGPAFAAPAPSAGAGGSAAVAGPPAAAGPGERGAPKPMAPVRSTGRGKGRAFERRALHTASRTVGSIGAGRSSFRHGSRLNARSSGSDISDIYFSRSLIWLRVETRSTGSSLHGLQPAPYWLYTDVRNEVRKRSSAGGWFLCAHGIKEGVPLSVGLLVLCIDPVIRMNAARLPPPNNTLGVFADDVGLVSGDIVERCGKYLRLTGTVAVIGRGLSHWFNSRSAYSLFRASGFIWLRLILNILDIVLMNAILNDNMLTTFMEAFAIVDGRLVVEITRHLQHFRYTYVQTLIFLTLFSLLQLTPHRAMAAWNLQMDPTELETAKKRLADPSQMNFFSGGGLGRRQKQPRHAAADASQAAGSRKDAPMAALDDDDSEDETAQAAMKGYLNVAQRTRALEGSVLTTHLIPSECTINPPGVAAATKYVETAQSNPDHQMGPPSACVAMAVLTTIANHATLQSNPQLADSLKAPQSLLEWIKGQPIVVVAEFFKYWRAKTAYVKEGSPKMVRHIFFINSWASGPNGVLELGFSSWSGATTAWRLRLGGAELRGLTVQNEGPVGAAPHGMLPGVGAVNSYGFGRNRTAAQMQQIDPTALAYGTAALAADHLRLRLPMSGGPFAVPLTFGPAGAGAPTAVVIPPAGSHLRGAASLMPLADGTWVAVRSISEPAQTYAGREASSDARLMWSIVANPAVLSGRSRSTFVDWYFPGPRMWFWSCQFIDRRQGGPFDRLRFWGLGPGLSTEECGGGAHEANVRAIYTLSHWGGLDVPNPPDGEQMCRTCLTYKYVYDVDRDPHLCAPPVGDGGDEGHDKKKVLLSFGFINDGTGRANSMEGEIVRTLNELHLSQPWRPVSHPQSIAAGQRQGLTGSGALEELLVLSDYAGESATVAPLDFDNINSLSLPDEGSRDAGRKIVERLHGMMLSQSEGRARIESEGPWKLCTDPALRNPKLYVQLLRILERRNLLDFYKDKCCNVGVFFVYKKSGKLRLVLDGRHASLHFQVPDKVALASGATFAGLHVDGGKPIAVAEVDLADALYTMLLPPKFRRYFALPGCRAGLLGVESTADGRRLAGTDLVYPCFRCPPMGCSFSLWICQATLEGVALKVPQLSLANRFVDRRPVPLVSEGVIHAECVDNAMSLSTDLETAVAAASAVDSNLRAAGLPTHGVESSFGAVALGWQFDEKCPIIGLNPALRWKLRLACLELCRRGYASGKTISRVVSYFTSRGLIRREFLAALNSLCAFSAQY</sequence>
<evidence type="ECO:0000256" key="1">
    <source>
        <dbReference type="SAM" id="MobiDB-lite"/>
    </source>
</evidence>
<feature type="region of interest" description="Disordered" evidence="1">
    <location>
        <begin position="757"/>
        <end position="799"/>
    </location>
</feature>
<dbReference type="SUPFAM" id="SSF64268">
    <property type="entry name" value="PX domain"/>
    <property type="match status" value="1"/>
</dbReference>
<dbReference type="InterPro" id="IPR036871">
    <property type="entry name" value="PX_dom_sf"/>
</dbReference>